<organism evidence="2 3">
    <name type="scientific">Mollisia scopiformis</name>
    <name type="common">Conifer needle endophyte fungus</name>
    <name type="synonym">Phialocephala scopiformis</name>
    <dbReference type="NCBI Taxonomy" id="149040"/>
    <lineage>
        <taxon>Eukaryota</taxon>
        <taxon>Fungi</taxon>
        <taxon>Dikarya</taxon>
        <taxon>Ascomycota</taxon>
        <taxon>Pezizomycotina</taxon>
        <taxon>Leotiomycetes</taxon>
        <taxon>Helotiales</taxon>
        <taxon>Mollisiaceae</taxon>
        <taxon>Mollisia</taxon>
    </lineage>
</organism>
<feature type="region of interest" description="Disordered" evidence="1">
    <location>
        <begin position="77"/>
        <end position="115"/>
    </location>
</feature>
<dbReference type="KEGG" id="psco:LY89DRAFT_299929"/>
<evidence type="ECO:0000256" key="1">
    <source>
        <dbReference type="SAM" id="MobiDB-lite"/>
    </source>
</evidence>
<feature type="compositionally biased region" description="Polar residues" evidence="1">
    <location>
        <begin position="92"/>
        <end position="106"/>
    </location>
</feature>
<dbReference type="GeneID" id="28816291"/>
<sequence length="140" mass="15730">MGPKGPEDRNARVDRKLLAESDWTTAWTGQKLSNSCTGGLSDDTYARRGVLSGADWMMRDEIIDVSWDRAGMQNDSEMLNEGTEDDREGYKGTSTSRRCSKGSSTKGKPRDGIRRMDWCWSSRPEERTNECVVTGTLQIK</sequence>
<accession>A0A194XQD3</accession>
<gene>
    <name evidence="2" type="ORF">LY89DRAFT_299929</name>
</gene>
<evidence type="ECO:0000313" key="2">
    <source>
        <dbReference type="EMBL" id="KUJ22470.1"/>
    </source>
</evidence>
<dbReference type="RefSeq" id="XP_018076825.1">
    <property type="nucleotide sequence ID" value="XM_018206565.1"/>
</dbReference>
<evidence type="ECO:0000313" key="3">
    <source>
        <dbReference type="Proteomes" id="UP000070700"/>
    </source>
</evidence>
<name>A0A194XQD3_MOLSC</name>
<proteinExistence type="predicted"/>
<dbReference type="InParanoid" id="A0A194XQD3"/>
<dbReference type="AlphaFoldDB" id="A0A194XQD3"/>
<keyword evidence="3" id="KW-1185">Reference proteome</keyword>
<dbReference type="EMBL" id="KQ947406">
    <property type="protein sequence ID" value="KUJ22470.1"/>
    <property type="molecule type" value="Genomic_DNA"/>
</dbReference>
<dbReference type="Proteomes" id="UP000070700">
    <property type="component" value="Unassembled WGS sequence"/>
</dbReference>
<reference evidence="2 3" key="1">
    <citation type="submission" date="2015-10" db="EMBL/GenBank/DDBJ databases">
        <title>Full genome of DAOMC 229536 Phialocephala scopiformis, a fungal endophyte of spruce producing the potent anti-insectan compound rugulosin.</title>
        <authorList>
            <consortium name="DOE Joint Genome Institute"/>
            <person name="Walker A.K."/>
            <person name="Frasz S.L."/>
            <person name="Seifert K.A."/>
            <person name="Miller J.D."/>
            <person name="Mondo S.J."/>
            <person name="Labutti K."/>
            <person name="Lipzen A."/>
            <person name="Dockter R."/>
            <person name="Kennedy M."/>
            <person name="Grigoriev I.V."/>
            <person name="Spatafora J.W."/>
        </authorList>
    </citation>
    <scope>NUCLEOTIDE SEQUENCE [LARGE SCALE GENOMIC DNA]</scope>
    <source>
        <strain evidence="2 3">CBS 120377</strain>
    </source>
</reference>
<protein>
    <submittedName>
        <fullName evidence="2">Uncharacterized protein</fullName>
    </submittedName>
</protein>